<dbReference type="Proteomes" id="UP000250078">
    <property type="component" value="Unassembled WGS sequence"/>
</dbReference>
<name>A0ACC8ENA1_9PEZI</name>
<protein>
    <submittedName>
        <fullName evidence="1">FAD/NAD(P)-binding domain-containing protein</fullName>
    </submittedName>
</protein>
<evidence type="ECO:0000313" key="1">
    <source>
        <dbReference type="EMBL" id="OCK87865.1"/>
    </source>
</evidence>
<evidence type="ECO:0000313" key="2">
    <source>
        <dbReference type="Proteomes" id="UP000250078"/>
    </source>
</evidence>
<gene>
    <name evidence="1" type="ORF">K441DRAFT_592061</name>
</gene>
<accession>A0ACC8ENA1</accession>
<dbReference type="EMBL" id="KV748253">
    <property type="protein sequence ID" value="OCK87865.1"/>
    <property type="molecule type" value="Genomic_DNA"/>
</dbReference>
<reference evidence="1 2" key="1">
    <citation type="journal article" date="2016" name="Nat. Commun.">
        <title>Ectomycorrhizal ecology is imprinted in the genome of the dominant symbiotic fungus Cenococcum geophilum.</title>
        <authorList>
            <consortium name="DOE Joint Genome Institute"/>
            <person name="Peter M."/>
            <person name="Kohler A."/>
            <person name="Ohm R.A."/>
            <person name="Kuo A."/>
            <person name="Krutzmann J."/>
            <person name="Morin E."/>
            <person name="Arend M."/>
            <person name="Barry K.W."/>
            <person name="Binder M."/>
            <person name="Choi C."/>
            <person name="Clum A."/>
            <person name="Copeland A."/>
            <person name="Grisel N."/>
            <person name="Haridas S."/>
            <person name="Kipfer T."/>
            <person name="LaButti K."/>
            <person name="Lindquist E."/>
            <person name="Lipzen A."/>
            <person name="Maire R."/>
            <person name="Meier B."/>
            <person name="Mihaltcheva S."/>
            <person name="Molinier V."/>
            <person name="Murat C."/>
            <person name="Poggeler S."/>
            <person name="Quandt C.A."/>
            <person name="Sperisen C."/>
            <person name="Tritt A."/>
            <person name="Tisserant E."/>
            <person name="Crous P.W."/>
            <person name="Henrissat B."/>
            <person name="Nehls U."/>
            <person name="Egli S."/>
            <person name="Spatafora J.W."/>
            <person name="Grigoriev I.V."/>
            <person name="Martin F.M."/>
        </authorList>
    </citation>
    <scope>NUCLEOTIDE SEQUENCE [LARGE SCALE GENOMIC DNA]</scope>
    <source>
        <strain evidence="1 2">1.58</strain>
    </source>
</reference>
<sequence length="407" mass="46187">MASPRKPVLIIGAGIAGLAFAQGLRKAGIPFLVFERDASTHSRPQGWALTIHFSLPCLLDLLPEDIGSRIHTTQIDPTIKHDQNPSVFLNLDDCSAKWRLPPTYGNRMRVARGRLRDLLTEGLEDQILWAKNLQSFDLAPDRVQARFDDGSCYDGELLVGVDGCHSRVRSLIYGPELSRLTPIPACFLGTQALATEKQMRPLLGLERTLFQGCHPSTPTWMWFSVMERPEVNGSIQKEPLWRVQICLSWLSPAGQSEIPKTDKERVQLMREKSSGFHPIFRDVFRSIIPSDHKPIINVPLEFWWLPQDAKPHQYDGRVLLAGDAAHTMPLYRGEGFNHALMDVYRLLQSIERLHTEASSREVLVADYEEEVRSRGRQAARMCREACLEVHQWDTLGDHSVVRQKSVF</sequence>
<keyword evidence="2" id="KW-1185">Reference proteome</keyword>
<organism evidence="1 2">
    <name type="scientific">Cenococcum geophilum 1.58</name>
    <dbReference type="NCBI Taxonomy" id="794803"/>
    <lineage>
        <taxon>Eukaryota</taxon>
        <taxon>Fungi</taxon>
        <taxon>Dikarya</taxon>
        <taxon>Ascomycota</taxon>
        <taxon>Pezizomycotina</taxon>
        <taxon>Dothideomycetes</taxon>
        <taxon>Pleosporomycetidae</taxon>
        <taxon>Gloniales</taxon>
        <taxon>Gloniaceae</taxon>
        <taxon>Cenococcum</taxon>
    </lineage>
</organism>
<proteinExistence type="predicted"/>